<feature type="compositionally biased region" description="Polar residues" evidence="1">
    <location>
        <begin position="123"/>
        <end position="138"/>
    </location>
</feature>
<evidence type="ECO:0000256" key="1">
    <source>
        <dbReference type="SAM" id="MobiDB-lite"/>
    </source>
</evidence>
<feature type="region of interest" description="Disordered" evidence="1">
    <location>
        <begin position="118"/>
        <end position="257"/>
    </location>
</feature>
<accession>A0ABW1NUZ0</accession>
<dbReference type="Gene3D" id="1.10.3290.10">
    <property type="entry name" value="Fido-like domain"/>
    <property type="match status" value="1"/>
</dbReference>
<feature type="domain" description="Fido" evidence="2">
    <location>
        <begin position="256"/>
        <end position="395"/>
    </location>
</feature>
<evidence type="ECO:0000259" key="2">
    <source>
        <dbReference type="PROSITE" id="PS51459"/>
    </source>
</evidence>
<dbReference type="Proteomes" id="UP001596137">
    <property type="component" value="Unassembled WGS sequence"/>
</dbReference>
<keyword evidence="4" id="KW-1185">Reference proteome</keyword>
<dbReference type="EMBL" id="JBHSRF010000098">
    <property type="protein sequence ID" value="MFC6086721.1"/>
    <property type="molecule type" value="Genomic_DNA"/>
</dbReference>
<evidence type="ECO:0000313" key="4">
    <source>
        <dbReference type="Proteomes" id="UP001596137"/>
    </source>
</evidence>
<dbReference type="InterPro" id="IPR036597">
    <property type="entry name" value="Fido-like_dom_sf"/>
</dbReference>
<evidence type="ECO:0000313" key="3">
    <source>
        <dbReference type="EMBL" id="MFC6086721.1"/>
    </source>
</evidence>
<gene>
    <name evidence="3" type="ORF">ACFP1K_36510</name>
</gene>
<dbReference type="RefSeq" id="WP_380762179.1">
    <property type="nucleotide sequence ID" value="NZ_JBHSRF010000098.1"/>
</dbReference>
<feature type="compositionally biased region" description="Polar residues" evidence="1">
    <location>
        <begin position="187"/>
        <end position="206"/>
    </location>
</feature>
<protein>
    <recommendedName>
        <fullName evidence="2">Fido domain-containing protein</fullName>
    </recommendedName>
</protein>
<dbReference type="PROSITE" id="PS51459">
    <property type="entry name" value="FIDO"/>
    <property type="match status" value="1"/>
</dbReference>
<organism evidence="3 4">
    <name type="scientific">Sphaerisporangium aureirubrum</name>
    <dbReference type="NCBI Taxonomy" id="1544736"/>
    <lineage>
        <taxon>Bacteria</taxon>
        <taxon>Bacillati</taxon>
        <taxon>Actinomycetota</taxon>
        <taxon>Actinomycetes</taxon>
        <taxon>Streptosporangiales</taxon>
        <taxon>Streptosporangiaceae</taxon>
        <taxon>Sphaerisporangium</taxon>
    </lineage>
</organism>
<proteinExistence type="predicted"/>
<reference evidence="4" key="1">
    <citation type="journal article" date="2019" name="Int. J. Syst. Evol. Microbiol.">
        <title>The Global Catalogue of Microorganisms (GCM) 10K type strain sequencing project: providing services to taxonomists for standard genome sequencing and annotation.</title>
        <authorList>
            <consortium name="The Broad Institute Genomics Platform"/>
            <consortium name="The Broad Institute Genome Sequencing Center for Infectious Disease"/>
            <person name="Wu L."/>
            <person name="Ma J."/>
        </authorList>
    </citation>
    <scope>NUCLEOTIDE SEQUENCE [LARGE SCALE GENOMIC DNA]</scope>
    <source>
        <strain evidence="4">JCM 30346</strain>
    </source>
</reference>
<comment type="caution">
    <text evidence="3">The sequence shown here is derived from an EMBL/GenBank/DDBJ whole genome shotgun (WGS) entry which is preliminary data.</text>
</comment>
<name>A0ABW1NUZ0_9ACTN</name>
<sequence>MNDPLAGIAALPGVAEAVQEARAAVDRLYGHRVLRRRGPQVSTESALRGARASAALEGADVPLADLRTATTTSPTALGALRVSAELGKLGPIWRNTPRQALARLHSLAALDLTADNTLLGRPRTSSTSDAPSGPTSSFGDEGVPSGGDSVPGEGAVSGRLGAGSVPGEDAVSSRSKAGSVPGEDAVSSHSKAGSVPSEGTVSSRSEAGSVPGEGAVSSRPEARSVSVEGAVSSRSRAGSVPGEGALSGRPGATSTTVDAGLLARPGAMSGDAGPGVLGAGPSGVDLLDLPPAPTPEIAAARMDMLAELITTPSTAPALVLAAIVHAELVVLRPFGTADGLVARAAERLTLVEFGLDPKSLVAVEVGHAELGEAYAKALRGYLEGGPAGVAAWVRHCAAAVELGAREATAICEALQRG</sequence>
<dbReference type="InterPro" id="IPR003812">
    <property type="entry name" value="Fido"/>
</dbReference>